<accession>A0A9N9DJE9</accession>
<sequence>MSITSINGQNNGNQAFSLMQFTSINGRNKGNQAFSLMQYLQASMDKIK</sequence>
<evidence type="ECO:0000313" key="2">
    <source>
        <dbReference type="Proteomes" id="UP000789759"/>
    </source>
</evidence>
<comment type="caution">
    <text evidence="1">The sequence shown here is derived from an EMBL/GenBank/DDBJ whole genome shotgun (WGS) entry which is preliminary data.</text>
</comment>
<protein>
    <submittedName>
        <fullName evidence="1">12352_t:CDS:1</fullName>
    </submittedName>
</protein>
<dbReference type="AlphaFoldDB" id="A0A9N9DJE9"/>
<name>A0A9N9DJE9_9GLOM</name>
<dbReference type="EMBL" id="CAJVQA010006458">
    <property type="protein sequence ID" value="CAG8640996.1"/>
    <property type="molecule type" value="Genomic_DNA"/>
</dbReference>
<dbReference type="Proteomes" id="UP000789759">
    <property type="component" value="Unassembled WGS sequence"/>
</dbReference>
<reference evidence="1" key="1">
    <citation type="submission" date="2021-06" db="EMBL/GenBank/DDBJ databases">
        <authorList>
            <person name="Kallberg Y."/>
            <person name="Tangrot J."/>
            <person name="Rosling A."/>
        </authorList>
    </citation>
    <scope>NUCLEOTIDE SEQUENCE</scope>
    <source>
        <strain evidence="1">FL966</strain>
    </source>
</reference>
<organism evidence="1 2">
    <name type="scientific">Cetraspora pellucida</name>
    <dbReference type="NCBI Taxonomy" id="1433469"/>
    <lineage>
        <taxon>Eukaryota</taxon>
        <taxon>Fungi</taxon>
        <taxon>Fungi incertae sedis</taxon>
        <taxon>Mucoromycota</taxon>
        <taxon>Glomeromycotina</taxon>
        <taxon>Glomeromycetes</taxon>
        <taxon>Diversisporales</taxon>
        <taxon>Gigasporaceae</taxon>
        <taxon>Cetraspora</taxon>
    </lineage>
</organism>
<gene>
    <name evidence="1" type="ORF">CPELLU_LOCUS8856</name>
</gene>
<proteinExistence type="predicted"/>
<evidence type="ECO:0000313" key="1">
    <source>
        <dbReference type="EMBL" id="CAG8640996.1"/>
    </source>
</evidence>
<feature type="non-terminal residue" evidence="1">
    <location>
        <position position="48"/>
    </location>
</feature>
<keyword evidence="2" id="KW-1185">Reference proteome</keyword>